<evidence type="ECO:0000313" key="3">
    <source>
        <dbReference type="EMBL" id="SFH57257.1"/>
    </source>
</evidence>
<dbReference type="EMBL" id="FOOI01000022">
    <property type="protein sequence ID" value="SFH57257.1"/>
    <property type="molecule type" value="Genomic_DNA"/>
</dbReference>
<sequence>MPTHETLEPPDTSPADPVGSPDPLTADPPTDPPADPLTAEQAHLAASRDALRRMRERTESLDAEGGNAVSTEYLKATLYHRARSLADDPGTPLFFGRLDYAPGAGPTEDLPGGRTATHSAHRGERFYIGRRHVTDAEGDPMVVDWRAGVSRPFYRATRTAPMGVRLRRRFGFHRADLTAYEDEHLTDRSEADAASSILETEIERPRVGPMRDIVATIQPEQDDIVRADLAGTVAVQGAPGTGKTAVGLHRAAFLLYAHRDQLRRQGVLVVGPNDSFLRYIGDVLPALGEIDARQATVPELVGRVRIRAEEPADVATLKGDARLAEVLRRAVWSHLRAPAEGLLVPRGARRFRVPSYEVSEILGGIRDRGVRYGAGRAILPQRLAHAVLLRMEADGDSPDDRVQNSVARSRQVRAYADQVWPAVDPARLVFRLLSEPAFLAEHADGLLDEREQALLVWARPPRSAGSARWSLADAVLVDEVADLLERTPSLGHVVLDEAQDLSPMQLRAVGRRCSTGSATVLGDLAQATTPWATRAWDEALAHLGKPDGHVEELTKGFRVPADVIDFAARLLPYIAPTLTAPTSVRRSRGDLEVVAAADQAAAVAATVDGVRAALDRPGSVGLIVADAQVGALRAALDRDDVPYAQLGEEGDVDARLDVVPASLAKGLEFDHVVLAEPARIVAGEHDEVTGLRRLYVCLTRAVTSLRVVHAEPLPRQVAVPARPGEDGGMRTAG</sequence>
<dbReference type="InterPro" id="IPR000212">
    <property type="entry name" value="DNA_helicase_UvrD/REP"/>
</dbReference>
<reference evidence="3 4" key="1">
    <citation type="submission" date="2016-10" db="EMBL/GenBank/DDBJ databases">
        <authorList>
            <person name="de Groot N.N."/>
        </authorList>
    </citation>
    <scope>NUCLEOTIDE SEQUENCE [LARGE SCALE GENOMIC DNA]</scope>
    <source>
        <strain evidence="3 4">CPCC 202808</strain>
    </source>
</reference>
<keyword evidence="3" id="KW-0547">Nucleotide-binding</keyword>
<dbReference type="OrthoDB" id="9787585at2"/>
<dbReference type="Gene3D" id="3.40.50.300">
    <property type="entry name" value="P-loop containing nucleotide triphosphate hydrolases"/>
    <property type="match status" value="2"/>
</dbReference>
<keyword evidence="3" id="KW-0067">ATP-binding</keyword>
<dbReference type="GO" id="GO:0005524">
    <property type="term" value="F:ATP binding"/>
    <property type="evidence" value="ECO:0007669"/>
    <property type="project" value="InterPro"/>
</dbReference>
<dbReference type="AlphaFoldDB" id="A0A1I3B4P0"/>
<evidence type="ECO:0000313" key="4">
    <source>
        <dbReference type="Proteomes" id="UP000199052"/>
    </source>
</evidence>
<proteinExistence type="predicted"/>
<dbReference type="GO" id="GO:0000725">
    <property type="term" value="P:recombinational repair"/>
    <property type="evidence" value="ECO:0007669"/>
    <property type="project" value="TreeGrafter"/>
</dbReference>
<dbReference type="GO" id="GO:0005829">
    <property type="term" value="C:cytosol"/>
    <property type="evidence" value="ECO:0007669"/>
    <property type="project" value="TreeGrafter"/>
</dbReference>
<dbReference type="Proteomes" id="UP000199052">
    <property type="component" value="Unassembled WGS sequence"/>
</dbReference>
<evidence type="ECO:0000313" key="5">
    <source>
        <dbReference type="Proteomes" id="UP000533017"/>
    </source>
</evidence>
<reference evidence="2 5" key="2">
    <citation type="submission" date="2020-07" db="EMBL/GenBank/DDBJ databases">
        <title>Sequencing the genomes of 1000 actinobacteria strains.</title>
        <authorList>
            <person name="Klenk H.-P."/>
        </authorList>
    </citation>
    <scope>NUCLEOTIDE SEQUENCE [LARGE SCALE GENOMIC DNA]</scope>
    <source>
        <strain evidence="2 5">DSM 45117</strain>
    </source>
</reference>
<dbReference type="RefSeq" id="WP_139239207.1">
    <property type="nucleotide sequence ID" value="NZ_FOOI01000022.1"/>
</dbReference>
<keyword evidence="5" id="KW-1185">Reference proteome</keyword>
<evidence type="ECO:0000256" key="1">
    <source>
        <dbReference type="SAM" id="MobiDB-lite"/>
    </source>
</evidence>
<keyword evidence="3" id="KW-0378">Hydrolase</keyword>
<dbReference type="InterPro" id="IPR027417">
    <property type="entry name" value="P-loop_NTPase"/>
</dbReference>
<feature type="region of interest" description="Disordered" evidence="1">
    <location>
        <begin position="1"/>
        <end position="50"/>
    </location>
</feature>
<evidence type="ECO:0000313" key="2">
    <source>
        <dbReference type="EMBL" id="NYH81246.1"/>
    </source>
</evidence>
<accession>A0A1I3B4P0</accession>
<protein>
    <submittedName>
        <fullName evidence="3">DNA helicase IV</fullName>
    </submittedName>
</protein>
<dbReference type="GO" id="GO:0043138">
    <property type="term" value="F:3'-5' DNA helicase activity"/>
    <property type="evidence" value="ECO:0007669"/>
    <property type="project" value="TreeGrafter"/>
</dbReference>
<organism evidence="3 4">
    <name type="scientific">Actinopolymorpha cephalotaxi</name>
    <dbReference type="NCBI Taxonomy" id="504797"/>
    <lineage>
        <taxon>Bacteria</taxon>
        <taxon>Bacillati</taxon>
        <taxon>Actinomycetota</taxon>
        <taxon>Actinomycetes</taxon>
        <taxon>Propionibacteriales</taxon>
        <taxon>Actinopolymorphaceae</taxon>
        <taxon>Actinopolymorpha</taxon>
    </lineage>
</organism>
<dbReference type="PANTHER" id="PTHR11070:SF45">
    <property type="entry name" value="DNA 3'-5' HELICASE"/>
    <property type="match status" value="1"/>
</dbReference>
<keyword evidence="3" id="KW-0347">Helicase</keyword>
<dbReference type="SUPFAM" id="SSF52540">
    <property type="entry name" value="P-loop containing nucleoside triphosphate hydrolases"/>
    <property type="match status" value="1"/>
</dbReference>
<gene>
    <name evidence="2" type="ORF">FHR37_000097</name>
    <name evidence="3" type="ORF">SAMN05421678_12233</name>
</gene>
<dbReference type="GO" id="GO:0003677">
    <property type="term" value="F:DNA binding"/>
    <property type="evidence" value="ECO:0007669"/>
    <property type="project" value="InterPro"/>
</dbReference>
<dbReference type="Proteomes" id="UP000533017">
    <property type="component" value="Unassembled WGS sequence"/>
</dbReference>
<dbReference type="EMBL" id="JACBZA010000001">
    <property type="protein sequence ID" value="NYH81246.1"/>
    <property type="molecule type" value="Genomic_DNA"/>
</dbReference>
<dbReference type="STRING" id="504797.SAMN05421678_12233"/>
<name>A0A1I3B4P0_9ACTN</name>
<dbReference type="PANTHER" id="PTHR11070">
    <property type="entry name" value="UVRD / RECB / PCRA DNA HELICASE FAMILY MEMBER"/>
    <property type="match status" value="1"/>
</dbReference>